<accession>A0A803W541</accession>
<dbReference type="Gene3D" id="2.60.40.10">
    <property type="entry name" value="Immunoglobulins"/>
    <property type="match status" value="1"/>
</dbReference>
<dbReference type="AlphaFoldDB" id="A0A803W541"/>
<dbReference type="SMART" id="SM00409">
    <property type="entry name" value="IG"/>
    <property type="match status" value="1"/>
</dbReference>
<dbReference type="InterPro" id="IPR013106">
    <property type="entry name" value="Ig_V-set"/>
</dbReference>
<dbReference type="InterPro" id="IPR013783">
    <property type="entry name" value="Ig-like_fold"/>
</dbReference>
<evidence type="ECO:0000313" key="6">
    <source>
        <dbReference type="Ensembl" id="ENSFALP00000030097.1"/>
    </source>
</evidence>
<dbReference type="PANTHER" id="PTHR11860">
    <property type="entry name" value="POLYMERIC-IMMUNOGLOBULIN RECEPTOR"/>
    <property type="match status" value="1"/>
</dbReference>
<dbReference type="SMART" id="SM00406">
    <property type="entry name" value="IGv"/>
    <property type="match status" value="1"/>
</dbReference>
<reference evidence="6" key="2">
    <citation type="submission" date="2025-08" db="UniProtKB">
        <authorList>
            <consortium name="Ensembl"/>
        </authorList>
    </citation>
    <scope>IDENTIFICATION</scope>
</reference>
<reference evidence="6" key="3">
    <citation type="submission" date="2025-09" db="UniProtKB">
        <authorList>
            <consortium name="Ensembl"/>
        </authorList>
    </citation>
    <scope>IDENTIFICATION</scope>
</reference>
<sequence>AQWREKHPQKGVQLHPCLQGQTSGAQRRREGNTLHIQCPYTAWGIEREIKYWCLLKDGRYQFVVYTYSGSQRKNGRIQIQDDTTNKTVSITMTDLKAEDSGTYFCTYSSCAFPRIKTISLNVFKGEYLYPTQSQPPRQSHTHLAGPAGSLLPVSPPPPALRRGSPEGAAPGHGLSQVPVALTEAPLGFHRAAQLGVGHPVGAVPSLVPESAVHSGEKNILRRECNYIPARRSVNQL</sequence>
<dbReference type="GO" id="GO:0005886">
    <property type="term" value="C:plasma membrane"/>
    <property type="evidence" value="ECO:0007669"/>
    <property type="project" value="TreeGrafter"/>
</dbReference>
<feature type="region of interest" description="Disordered" evidence="4">
    <location>
        <begin position="131"/>
        <end position="174"/>
    </location>
</feature>
<reference evidence="6 7" key="1">
    <citation type="journal article" date="2012" name="Nature">
        <title>The genomic landscape of species divergence in Ficedula flycatchers.</title>
        <authorList>
            <person name="Ellegren H."/>
            <person name="Smeds L."/>
            <person name="Burri R."/>
            <person name="Olason P.I."/>
            <person name="Backstrom N."/>
            <person name="Kawakami T."/>
            <person name="Kunstner A."/>
            <person name="Makinen H."/>
            <person name="Nadachowska-Brzyska K."/>
            <person name="Qvarnstrom A."/>
            <person name="Uebbing S."/>
            <person name="Wolf J.B."/>
        </authorList>
    </citation>
    <scope>NUCLEOTIDE SEQUENCE [LARGE SCALE GENOMIC DNA]</scope>
</reference>
<dbReference type="Ensembl" id="ENSFALT00000039760.1">
    <property type="protein sequence ID" value="ENSFALP00000030097.1"/>
    <property type="gene ID" value="ENSFALG00000028897.1"/>
</dbReference>
<dbReference type="PANTHER" id="PTHR11860:SF87">
    <property type="entry name" value="CMRF35-LIKE MOLECULE 8"/>
    <property type="match status" value="1"/>
</dbReference>
<protein>
    <recommendedName>
        <fullName evidence="5">Ig-like domain-containing protein</fullName>
    </recommendedName>
</protein>
<evidence type="ECO:0000256" key="1">
    <source>
        <dbReference type="ARBA" id="ARBA00004370"/>
    </source>
</evidence>
<dbReference type="InterPro" id="IPR007110">
    <property type="entry name" value="Ig-like_dom"/>
</dbReference>
<evidence type="ECO:0000313" key="7">
    <source>
        <dbReference type="Proteomes" id="UP000016665"/>
    </source>
</evidence>
<dbReference type="InterPro" id="IPR003599">
    <property type="entry name" value="Ig_sub"/>
</dbReference>
<evidence type="ECO:0000256" key="4">
    <source>
        <dbReference type="SAM" id="MobiDB-lite"/>
    </source>
</evidence>
<dbReference type="Proteomes" id="UP000016665">
    <property type="component" value="Chromosome 26"/>
</dbReference>
<name>A0A803W541_FICAL</name>
<proteinExistence type="predicted"/>
<evidence type="ECO:0000256" key="2">
    <source>
        <dbReference type="ARBA" id="ARBA00022692"/>
    </source>
</evidence>
<keyword evidence="2" id="KW-0812">Transmembrane</keyword>
<keyword evidence="3" id="KW-0472">Membrane</keyword>
<dbReference type="SUPFAM" id="SSF48726">
    <property type="entry name" value="Immunoglobulin"/>
    <property type="match status" value="1"/>
</dbReference>
<dbReference type="InterPro" id="IPR036179">
    <property type="entry name" value="Ig-like_dom_sf"/>
</dbReference>
<evidence type="ECO:0000256" key="3">
    <source>
        <dbReference type="ARBA" id="ARBA00023136"/>
    </source>
</evidence>
<evidence type="ECO:0000259" key="5">
    <source>
        <dbReference type="PROSITE" id="PS50835"/>
    </source>
</evidence>
<dbReference type="PROSITE" id="PS50835">
    <property type="entry name" value="IG_LIKE"/>
    <property type="match status" value="1"/>
</dbReference>
<feature type="domain" description="Ig-like" evidence="5">
    <location>
        <begin position="16"/>
        <end position="119"/>
    </location>
</feature>
<dbReference type="GeneTree" id="ENSGT01000000215036"/>
<dbReference type="GO" id="GO:0004888">
    <property type="term" value="F:transmembrane signaling receptor activity"/>
    <property type="evidence" value="ECO:0007669"/>
    <property type="project" value="TreeGrafter"/>
</dbReference>
<dbReference type="InterPro" id="IPR050671">
    <property type="entry name" value="CD300_family_receptors"/>
</dbReference>
<organism evidence="6 7">
    <name type="scientific">Ficedula albicollis</name>
    <name type="common">Collared flycatcher</name>
    <name type="synonym">Muscicapa albicollis</name>
    <dbReference type="NCBI Taxonomy" id="59894"/>
    <lineage>
        <taxon>Eukaryota</taxon>
        <taxon>Metazoa</taxon>
        <taxon>Chordata</taxon>
        <taxon>Craniata</taxon>
        <taxon>Vertebrata</taxon>
        <taxon>Euteleostomi</taxon>
        <taxon>Archelosauria</taxon>
        <taxon>Archosauria</taxon>
        <taxon>Dinosauria</taxon>
        <taxon>Saurischia</taxon>
        <taxon>Theropoda</taxon>
        <taxon>Coelurosauria</taxon>
        <taxon>Aves</taxon>
        <taxon>Neognathae</taxon>
        <taxon>Neoaves</taxon>
        <taxon>Telluraves</taxon>
        <taxon>Australaves</taxon>
        <taxon>Passeriformes</taxon>
        <taxon>Muscicapidae</taxon>
        <taxon>Ficedula</taxon>
    </lineage>
</organism>
<comment type="subcellular location">
    <subcellularLocation>
        <location evidence="1">Membrane</location>
    </subcellularLocation>
</comment>
<keyword evidence="7" id="KW-1185">Reference proteome</keyword>
<dbReference type="Pfam" id="PF07686">
    <property type="entry name" value="V-set"/>
    <property type="match status" value="1"/>
</dbReference>